<reference evidence="2" key="2">
    <citation type="submission" date="2015-06" db="UniProtKB">
        <authorList>
            <consortium name="EnsemblMetazoa"/>
        </authorList>
    </citation>
    <scope>IDENTIFICATION</scope>
</reference>
<evidence type="ECO:0000313" key="2">
    <source>
        <dbReference type="EnsemblMetazoa" id="tetur02g04440.1"/>
    </source>
</evidence>
<dbReference type="Proteomes" id="UP000015104">
    <property type="component" value="Unassembled WGS sequence"/>
</dbReference>
<protein>
    <submittedName>
        <fullName evidence="2">Uncharacterized protein</fullName>
    </submittedName>
</protein>
<sequence length="102" mass="12127">MEKRFSQIMNRFHHWSRIPLQFCSPALPSHDDINFTHHQFIIIETRFTTNGSDSTFRFCKSYLHHIHQLILIFPSLLIEMIPLVTKLPMLIESMMFPLNDEG</sequence>
<dbReference type="AlphaFoldDB" id="T1JVF7"/>
<dbReference type="HOGENOM" id="CLU_2280927_0_0_1"/>
<name>T1JVF7_TETUR</name>
<keyword evidence="1" id="KW-0812">Transmembrane</keyword>
<evidence type="ECO:0000256" key="1">
    <source>
        <dbReference type="SAM" id="Phobius"/>
    </source>
</evidence>
<evidence type="ECO:0000313" key="3">
    <source>
        <dbReference type="Proteomes" id="UP000015104"/>
    </source>
</evidence>
<accession>T1JVF7</accession>
<keyword evidence="1" id="KW-1133">Transmembrane helix</keyword>
<organism evidence="2 3">
    <name type="scientific">Tetranychus urticae</name>
    <name type="common">Two-spotted spider mite</name>
    <dbReference type="NCBI Taxonomy" id="32264"/>
    <lineage>
        <taxon>Eukaryota</taxon>
        <taxon>Metazoa</taxon>
        <taxon>Ecdysozoa</taxon>
        <taxon>Arthropoda</taxon>
        <taxon>Chelicerata</taxon>
        <taxon>Arachnida</taxon>
        <taxon>Acari</taxon>
        <taxon>Acariformes</taxon>
        <taxon>Trombidiformes</taxon>
        <taxon>Prostigmata</taxon>
        <taxon>Eleutherengona</taxon>
        <taxon>Raphignathae</taxon>
        <taxon>Tetranychoidea</taxon>
        <taxon>Tetranychidae</taxon>
        <taxon>Tetranychus</taxon>
    </lineage>
</organism>
<reference evidence="3" key="1">
    <citation type="submission" date="2011-08" db="EMBL/GenBank/DDBJ databases">
        <authorList>
            <person name="Rombauts S."/>
        </authorList>
    </citation>
    <scope>NUCLEOTIDE SEQUENCE</scope>
    <source>
        <strain evidence="3">London</strain>
    </source>
</reference>
<proteinExistence type="predicted"/>
<dbReference type="EMBL" id="CAEY01000794">
    <property type="status" value="NOT_ANNOTATED_CDS"/>
    <property type="molecule type" value="Genomic_DNA"/>
</dbReference>
<keyword evidence="3" id="KW-1185">Reference proteome</keyword>
<keyword evidence="1" id="KW-0472">Membrane</keyword>
<feature type="transmembrane region" description="Helical" evidence="1">
    <location>
        <begin position="69"/>
        <end position="91"/>
    </location>
</feature>
<dbReference type="EnsemblMetazoa" id="tetur02g04440.1">
    <property type="protein sequence ID" value="tetur02g04440.1"/>
    <property type="gene ID" value="tetur02g04440"/>
</dbReference>